<keyword evidence="2" id="KW-1185">Reference proteome</keyword>
<dbReference type="EMBL" id="JARKIB010000031">
    <property type="protein sequence ID" value="KAJ7762906.1"/>
    <property type="molecule type" value="Genomic_DNA"/>
</dbReference>
<protein>
    <submittedName>
        <fullName evidence="1">Uncharacterized protein</fullName>
    </submittedName>
</protein>
<organism evidence="1 2">
    <name type="scientific">Mycena metata</name>
    <dbReference type="NCBI Taxonomy" id="1033252"/>
    <lineage>
        <taxon>Eukaryota</taxon>
        <taxon>Fungi</taxon>
        <taxon>Dikarya</taxon>
        <taxon>Basidiomycota</taxon>
        <taxon>Agaricomycotina</taxon>
        <taxon>Agaricomycetes</taxon>
        <taxon>Agaricomycetidae</taxon>
        <taxon>Agaricales</taxon>
        <taxon>Marasmiineae</taxon>
        <taxon>Mycenaceae</taxon>
        <taxon>Mycena</taxon>
    </lineage>
</organism>
<reference evidence="1" key="1">
    <citation type="submission" date="2023-03" db="EMBL/GenBank/DDBJ databases">
        <title>Massive genome expansion in bonnet fungi (Mycena s.s.) driven by repeated elements and novel gene families across ecological guilds.</title>
        <authorList>
            <consortium name="Lawrence Berkeley National Laboratory"/>
            <person name="Harder C.B."/>
            <person name="Miyauchi S."/>
            <person name="Viragh M."/>
            <person name="Kuo A."/>
            <person name="Thoen E."/>
            <person name="Andreopoulos B."/>
            <person name="Lu D."/>
            <person name="Skrede I."/>
            <person name="Drula E."/>
            <person name="Henrissat B."/>
            <person name="Morin E."/>
            <person name="Kohler A."/>
            <person name="Barry K."/>
            <person name="LaButti K."/>
            <person name="Morin E."/>
            <person name="Salamov A."/>
            <person name="Lipzen A."/>
            <person name="Mereny Z."/>
            <person name="Hegedus B."/>
            <person name="Baldrian P."/>
            <person name="Stursova M."/>
            <person name="Weitz H."/>
            <person name="Taylor A."/>
            <person name="Grigoriev I.V."/>
            <person name="Nagy L.G."/>
            <person name="Martin F."/>
            <person name="Kauserud H."/>
        </authorList>
    </citation>
    <scope>NUCLEOTIDE SEQUENCE</scope>
    <source>
        <strain evidence="1">CBHHK182m</strain>
    </source>
</reference>
<dbReference type="AlphaFoldDB" id="A0AAD7JGF9"/>
<sequence length="331" mass="36707">MCAPVLPLELEREIFEFAAQSRPSGIPSLLLVARRVHIWIEPLLYRTMVVAPDPRSWGLYPPVIASETLIIISMIKLRESSSFFKNSVHHLCLYNTTQGETTLILSALTNVQNLWLYLPDSVFTIEQVAKLPMKHLHCRMSSLSAQNVHFSHPIFAQITHLAFFDVLRETTLQLSTLPVTLPTLHLFPLIPGFRNAPLSHSAHTSLAKLTSLANLTSGNTVRIIDARSYEFMVDPGYPQALDFTPVNSAPPMPTTAMTNQDWVLVPQDTNTFKVQSAVFPNMFTSYASFGVPATKPIHSQLVPRGNANAAVFSLQTVGGGTNVNIVIPRIR</sequence>
<proteinExistence type="predicted"/>
<name>A0AAD7JGF9_9AGAR</name>
<gene>
    <name evidence="1" type="ORF">B0H16DRAFT_1718739</name>
</gene>
<comment type="caution">
    <text evidence="1">The sequence shown here is derived from an EMBL/GenBank/DDBJ whole genome shotgun (WGS) entry which is preliminary data.</text>
</comment>
<evidence type="ECO:0000313" key="2">
    <source>
        <dbReference type="Proteomes" id="UP001215598"/>
    </source>
</evidence>
<evidence type="ECO:0000313" key="1">
    <source>
        <dbReference type="EMBL" id="KAJ7762906.1"/>
    </source>
</evidence>
<dbReference type="Proteomes" id="UP001215598">
    <property type="component" value="Unassembled WGS sequence"/>
</dbReference>
<accession>A0AAD7JGF9</accession>